<sequence>MVTPHYIITTSVRDYECDMQGIVNNAVYQNYMEHCRHEFIKQIGLDFAELTRAGIHVVVARAELDYLAPLSSGDEFTVALRVARQGRIRVIFEQAIHRTSDNKLMVKGRFTCAAMTANGRPCRDTTLLTPLLAIADDATDAS</sequence>
<dbReference type="GO" id="GO:0047617">
    <property type="term" value="F:fatty acyl-CoA hydrolase activity"/>
    <property type="evidence" value="ECO:0007669"/>
    <property type="project" value="TreeGrafter"/>
</dbReference>
<evidence type="ECO:0000256" key="1">
    <source>
        <dbReference type="ARBA" id="ARBA00005953"/>
    </source>
</evidence>
<evidence type="ECO:0000256" key="2">
    <source>
        <dbReference type="ARBA" id="ARBA00022801"/>
    </source>
</evidence>
<dbReference type="AlphaFoldDB" id="A0A2S5KK62"/>
<organism evidence="3 4">
    <name type="scientific">Proteobacteria bacterium 228</name>
    <dbReference type="NCBI Taxonomy" id="2083153"/>
    <lineage>
        <taxon>Bacteria</taxon>
        <taxon>Pseudomonadati</taxon>
        <taxon>Pseudomonadota</taxon>
    </lineage>
</organism>
<dbReference type="PANTHER" id="PTHR31793:SF27">
    <property type="entry name" value="NOVEL THIOESTERASE SUPERFAMILY DOMAIN AND SAPOSIN A-TYPE DOMAIN CONTAINING PROTEIN (0610012H03RIK)"/>
    <property type="match status" value="1"/>
</dbReference>
<comment type="caution">
    <text evidence="3">The sequence shown here is derived from an EMBL/GenBank/DDBJ whole genome shotgun (WGS) entry which is preliminary data.</text>
</comment>
<reference evidence="3 4" key="1">
    <citation type="submission" date="2018-02" db="EMBL/GenBank/DDBJ databases">
        <title>novel marine gammaproteobacteria from coastal saline agro ecosystem.</title>
        <authorList>
            <person name="Krishnan R."/>
            <person name="Ramesh Kumar N."/>
        </authorList>
    </citation>
    <scope>NUCLEOTIDE SEQUENCE [LARGE SCALE GENOMIC DNA]</scope>
    <source>
        <strain evidence="3 4">228</strain>
    </source>
</reference>
<keyword evidence="2" id="KW-0378">Hydrolase</keyword>
<dbReference type="PANTHER" id="PTHR31793">
    <property type="entry name" value="4-HYDROXYBENZOYL-COA THIOESTERASE FAMILY MEMBER"/>
    <property type="match status" value="1"/>
</dbReference>
<dbReference type="InterPro" id="IPR006684">
    <property type="entry name" value="YbgC/YbaW"/>
</dbReference>
<dbReference type="CDD" id="cd00586">
    <property type="entry name" value="4HBT"/>
    <property type="match status" value="1"/>
</dbReference>
<evidence type="ECO:0000313" key="4">
    <source>
        <dbReference type="Proteomes" id="UP000238196"/>
    </source>
</evidence>
<dbReference type="Pfam" id="PF13279">
    <property type="entry name" value="4HBT_2"/>
    <property type="match status" value="1"/>
</dbReference>
<dbReference type="OrthoDB" id="9799036at2"/>
<accession>A0A2S5KK62</accession>
<dbReference type="Gene3D" id="3.10.129.10">
    <property type="entry name" value="Hotdog Thioesterase"/>
    <property type="match status" value="1"/>
</dbReference>
<dbReference type="EMBL" id="PRLP01000122">
    <property type="protein sequence ID" value="PPC74909.1"/>
    <property type="molecule type" value="Genomic_DNA"/>
</dbReference>
<proteinExistence type="inferred from homology"/>
<comment type="similarity">
    <text evidence="1">Belongs to the 4-hydroxybenzoyl-CoA thioesterase family.</text>
</comment>
<dbReference type="InterPro" id="IPR029069">
    <property type="entry name" value="HotDog_dom_sf"/>
</dbReference>
<protein>
    <submittedName>
        <fullName evidence="3">Uncharacterized protein</fullName>
    </submittedName>
</protein>
<evidence type="ECO:0000313" key="3">
    <source>
        <dbReference type="EMBL" id="PPC74909.1"/>
    </source>
</evidence>
<gene>
    <name evidence="3" type="ORF">C4K68_23260</name>
</gene>
<dbReference type="PIRSF" id="PIRSF003230">
    <property type="entry name" value="YbgC"/>
    <property type="match status" value="1"/>
</dbReference>
<dbReference type="InterPro" id="IPR050563">
    <property type="entry name" value="4-hydroxybenzoyl-CoA_TE"/>
</dbReference>
<dbReference type="Proteomes" id="UP000238196">
    <property type="component" value="Unassembled WGS sequence"/>
</dbReference>
<dbReference type="SUPFAM" id="SSF54637">
    <property type="entry name" value="Thioesterase/thiol ester dehydrase-isomerase"/>
    <property type="match status" value="1"/>
</dbReference>
<name>A0A2S5KK62_9PROT</name>